<accession>A0ABS7JZ89</accession>
<dbReference type="NCBIfam" id="TIGR00176">
    <property type="entry name" value="mobB"/>
    <property type="match status" value="1"/>
</dbReference>
<evidence type="ECO:0000313" key="2">
    <source>
        <dbReference type="EMBL" id="MBY0095319.1"/>
    </source>
</evidence>
<keyword evidence="3" id="KW-1185">Reference proteome</keyword>
<dbReference type="EMBL" id="JACWFH010000001">
    <property type="protein sequence ID" value="MBY0095319.1"/>
    <property type="molecule type" value="Genomic_DNA"/>
</dbReference>
<dbReference type="Proteomes" id="UP000769780">
    <property type="component" value="Unassembled WGS sequence"/>
</dbReference>
<dbReference type="PANTHER" id="PTHR40072">
    <property type="entry name" value="MOLYBDOPTERIN-GUANINE DINUCLEOTIDE BIOSYNTHESIS ADAPTER PROTEIN-RELATED"/>
    <property type="match status" value="1"/>
</dbReference>
<evidence type="ECO:0000259" key="1">
    <source>
        <dbReference type="Pfam" id="PF03205"/>
    </source>
</evidence>
<dbReference type="InterPro" id="IPR004435">
    <property type="entry name" value="MobB_dom"/>
</dbReference>
<evidence type="ECO:0000313" key="3">
    <source>
        <dbReference type="Proteomes" id="UP000769780"/>
    </source>
</evidence>
<dbReference type="Pfam" id="PF03205">
    <property type="entry name" value="MobB"/>
    <property type="match status" value="1"/>
</dbReference>
<name>A0ABS7JZ89_9BACI</name>
<dbReference type="PANTHER" id="PTHR40072:SF1">
    <property type="entry name" value="MOLYBDOPTERIN-GUANINE DINUCLEOTIDE BIOSYNTHESIS ADAPTER PROTEIN"/>
    <property type="match status" value="1"/>
</dbReference>
<organism evidence="2 3">
    <name type="scientific">Mesobacillus maritimus</name>
    <dbReference type="NCBI Taxonomy" id="1643336"/>
    <lineage>
        <taxon>Bacteria</taxon>
        <taxon>Bacillati</taxon>
        <taxon>Bacillota</taxon>
        <taxon>Bacilli</taxon>
        <taxon>Bacillales</taxon>
        <taxon>Bacillaceae</taxon>
        <taxon>Mesobacillus</taxon>
    </lineage>
</organism>
<dbReference type="Gene3D" id="3.40.50.300">
    <property type="entry name" value="P-loop containing nucleotide triphosphate hydrolases"/>
    <property type="match status" value="1"/>
</dbReference>
<feature type="domain" description="Molybdopterin-guanine dinucleotide biosynthesis protein B (MobB)" evidence="1">
    <location>
        <begin position="7"/>
        <end position="125"/>
    </location>
</feature>
<dbReference type="InterPro" id="IPR052539">
    <property type="entry name" value="MGD_biosynthesis_adapter"/>
</dbReference>
<sequence>MVKPVLFQLVGYQNSGKTTTMYEVIHRLSTKGYKIVTIKHHGHGGKPDMVENKDSARHVNAGALASIIEGEGRVLLQAEKPNWSLAEQIHLASALSPDTILIEGHKHEVFPKGVLLRDEGDLHLLKELTNIKIILCRQPELANMLQRDLPYPVYSEVEGFYSWIIKYVETTVSCFNNANPSD</sequence>
<proteinExistence type="predicted"/>
<protein>
    <submittedName>
        <fullName evidence="2">Molybdopterin-guanine dinucleotide biosynthesis protein B</fullName>
    </submittedName>
</protein>
<gene>
    <name evidence="2" type="primary">mobB</name>
    <name evidence="2" type="ORF">H0185_00595</name>
</gene>
<reference evidence="2 3" key="1">
    <citation type="submission" date="2020-07" db="EMBL/GenBank/DDBJ databases">
        <title>Fungal Genomes of the International Space Station.</title>
        <authorList>
            <person name="Seuylemezian A."/>
            <person name="Singh N.K."/>
            <person name="Wood J."/>
            <person name="Venkateswaran K."/>
        </authorList>
    </citation>
    <scope>NUCLEOTIDE SEQUENCE [LARGE SCALE GENOMIC DNA]</scope>
    <source>
        <strain evidence="2 3">PL-B2</strain>
    </source>
</reference>
<dbReference type="SUPFAM" id="SSF52540">
    <property type="entry name" value="P-loop containing nucleoside triphosphate hydrolases"/>
    <property type="match status" value="1"/>
</dbReference>
<comment type="caution">
    <text evidence="2">The sequence shown here is derived from an EMBL/GenBank/DDBJ whole genome shotgun (WGS) entry which is preliminary data.</text>
</comment>
<dbReference type="RefSeq" id="WP_221870170.1">
    <property type="nucleotide sequence ID" value="NZ_JACWFH010000001.1"/>
</dbReference>
<dbReference type="InterPro" id="IPR027417">
    <property type="entry name" value="P-loop_NTPase"/>
</dbReference>